<evidence type="ECO:0000259" key="7">
    <source>
        <dbReference type="Pfam" id="PF04024"/>
    </source>
</evidence>
<dbReference type="Proteomes" id="UP000233517">
    <property type="component" value="Unassembled WGS sequence"/>
</dbReference>
<comment type="caution">
    <text evidence="8">The sequence shown here is derived from an EMBL/GenBank/DDBJ whole genome shotgun (WGS) entry which is preliminary data.</text>
</comment>
<keyword evidence="5 6" id="KW-0472">Membrane</keyword>
<feature type="domain" description="Phage shock protein PspC N-terminal" evidence="7">
    <location>
        <begin position="5"/>
        <end position="62"/>
    </location>
</feature>
<reference evidence="8 9" key="1">
    <citation type="journal article" date="2017" name="ISME J.">
        <title>Potential for microbial H2 and metal transformations associated with novel bacteria and archaea in deep terrestrial subsurface sediments.</title>
        <authorList>
            <person name="Hernsdorf A.W."/>
            <person name="Amano Y."/>
            <person name="Miyakawa K."/>
            <person name="Ise K."/>
            <person name="Suzuki Y."/>
            <person name="Anantharaman K."/>
            <person name="Probst A."/>
            <person name="Burstein D."/>
            <person name="Thomas B.C."/>
            <person name="Banfield J.F."/>
        </authorList>
    </citation>
    <scope>NUCLEOTIDE SEQUENCE [LARGE SCALE GENOMIC DNA]</scope>
    <source>
        <strain evidence="8">HGW-Falkowbacteria-1</strain>
    </source>
</reference>
<evidence type="ECO:0000256" key="4">
    <source>
        <dbReference type="ARBA" id="ARBA00022989"/>
    </source>
</evidence>
<sequence length="148" mass="16785">MEQTKKLYRSKSDRIIFGVCGGMAKYFDIDPIMIRLVFVVLTIGAGSGVLIYLICALIIPSEDEVVIVGEKKEVDSKAEEFINEIGKKVNNLSSEVKKNDWRFFIGLLLVLVGLSSLFASFIPFRQIFIFFWPLLIIFVGLVVLFKKK</sequence>
<organism evidence="8 9">
    <name type="scientific">Candidatus Falkowbacteria bacterium HGW-Falkowbacteria-1</name>
    <dbReference type="NCBI Taxonomy" id="2013768"/>
    <lineage>
        <taxon>Bacteria</taxon>
        <taxon>Candidatus Falkowiibacteriota</taxon>
    </lineage>
</organism>
<dbReference type="GO" id="GO:0005886">
    <property type="term" value="C:plasma membrane"/>
    <property type="evidence" value="ECO:0007669"/>
    <property type="project" value="UniProtKB-SubCell"/>
</dbReference>
<dbReference type="AlphaFoldDB" id="A0A2N2EAX2"/>
<name>A0A2N2EAX2_9BACT</name>
<feature type="transmembrane region" description="Helical" evidence="6">
    <location>
        <begin position="32"/>
        <end position="59"/>
    </location>
</feature>
<dbReference type="PANTHER" id="PTHR33885">
    <property type="entry name" value="PHAGE SHOCK PROTEIN C"/>
    <property type="match status" value="1"/>
</dbReference>
<evidence type="ECO:0000256" key="1">
    <source>
        <dbReference type="ARBA" id="ARBA00004162"/>
    </source>
</evidence>
<keyword evidence="4 6" id="KW-1133">Transmembrane helix</keyword>
<proteinExistence type="predicted"/>
<keyword evidence="2" id="KW-1003">Cell membrane</keyword>
<evidence type="ECO:0000256" key="2">
    <source>
        <dbReference type="ARBA" id="ARBA00022475"/>
    </source>
</evidence>
<evidence type="ECO:0000313" key="9">
    <source>
        <dbReference type="Proteomes" id="UP000233517"/>
    </source>
</evidence>
<dbReference type="InterPro" id="IPR052027">
    <property type="entry name" value="PspC"/>
</dbReference>
<evidence type="ECO:0000256" key="6">
    <source>
        <dbReference type="SAM" id="Phobius"/>
    </source>
</evidence>
<feature type="transmembrane region" description="Helical" evidence="6">
    <location>
        <begin position="127"/>
        <end position="145"/>
    </location>
</feature>
<gene>
    <name evidence="8" type="ORF">CVU82_01305</name>
</gene>
<evidence type="ECO:0000256" key="3">
    <source>
        <dbReference type="ARBA" id="ARBA00022692"/>
    </source>
</evidence>
<keyword evidence="3 6" id="KW-0812">Transmembrane</keyword>
<feature type="transmembrane region" description="Helical" evidence="6">
    <location>
        <begin position="101"/>
        <end position="121"/>
    </location>
</feature>
<dbReference type="PANTHER" id="PTHR33885:SF3">
    <property type="entry name" value="PHAGE SHOCK PROTEIN C"/>
    <property type="match status" value="1"/>
</dbReference>
<evidence type="ECO:0000313" key="8">
    <source>
        <dbReference type="EMBL" id="PKM91826.1"/>
    </source>
</evidence>
<dbReference type="Pfam" id="PF04024">
    <property type="entry name" value="PspC"/>
    <property type="match status" value="1"/>
</dbReference>
<accession>A0A2N2EAX2</accession>
<dbReference type="InterPro" id="IPR007168">
    <property type="entry name" value="Phageshock_PspC_N"/>
</dbReference>
<dbReference type="EMBL" id="PHAI01000001">
    <property type="protein sequence ID" value="PKM91826.1"/>
    <property type="molecule type" value="Genomic_DNA"/>
</dbReference>
<comment type="subcellular location">
    <subcellularLocation>
        <location evidence="1">Cell membrane</location>
        <topology evidence="1">Single-pass membrane protein</topology>
    </subcellularLocation>
</comment>
<evidence type="ECO:0000256" key="5">
    <source>
        <dbReference type="ARBA" id="ARBA00023136"/>
    </source>
</evidence>
<protein>
    <recommendedName>
        <fullName evidence="7">Phage shock protein PspC N-terminal domain-containing protein</fullName>
    </recommendedName>
</protein>